<sequence length="280" mass="30531">MESTTWFDHPSLELGLGLNIDPMVPLETKMGRSVATTKNDLVKDEVIVLEAELDRVNEENKRLNGLLAAMQANYAALQSQLVDLSSSSLSPTTRKRKGESADRGSASSEETAREEEAAGPRISKLCVRTEASDTSLVVKDGYQWRKYGQKVTRDNPCPRAYYRCSFAPACRVKKRVQRSAEDRSVLVATYEGEHDHAKPPTPSPPASDRPPAAANAGSPPRPVAAEDSTRRPRPVGDQEAHRSRELAERMASSLTKDPSFAMALAAAISGRFLGLSPDNN</sequence>
<evidence type="ECO:0000256" key="4">
    <source>
        <dbReference type="ARBA" id="ARBA00023125"/>
    </source>
</evidence>
<proteinExistence type="inferred from homology"/>
<evidence type="ECO:0000256" key="3">
    <source>
        <dbReference type="ARBA" id="ARBA00023015"/>
    </source>
</evidence>
<dbReference type="GO" id="GO:0043565">
    <property type="term" value="F:sequence-specific DNA binding"/>
    <property type="evidence" value="ECO:0007669"/>
    <property type="project" value="InterPro"/>
</dbReference>
<keyword evidence="10" id="KW-1185">Reference proteome</keyword>
<feature type="domain" description="WRKY" evidence="8">
    <location>
        <begin position="133"/>
        <end position="199"/>
    </location>
</feature>
<evidence type="ECO:0000256" key="7">
    <source>
        <dbReference type="SAM" id="MobiDB-lite"/>
    </source>
</evidence>
<keyword evidence="4" id="KW-0238">DNA-binding</keyword>
<feature type="compositionally biased region" description="Pro residues" evidence="7">
    <location>
        <begin position="199"/>
        <end position="208"/>
    </location>
</feature>
<dbReference type="SMART" id="SM00774">
    <property type="entry name" value="WRKY"/>
    <property type="match status" value="1"/>
</dbReference>
<dbReference type="SUPFAM" id="SSF118290">
    <property type="entry name" value="WRKY DNA-binding domain"/>
    <property type="match status" value="1"/>
</dbReference>
<dbReference type="Proteomes" id="UP001140949">
    <property type="component" value="Unassembled WGS sequence"/>
</dbReference>
<dbReference type="EMBL" id="JANAVB010014600">
    <property type="protein sequence ID" value="KAJ6834225.1"/>
    <property type="molecule type" value="Genomic_DNA"/>
</dbReference>
<dbReference type="GO" id="GO:0051707">
    <property type="term" value="P:response to other organism"/>
    <property type="evidence" value="ECO:0007669"/>
    <property type="project" value="UniProtKB-ARBA"/>
</dbReference>
<keyword evidence="5" id="KW-0804">Transcription</keyword>
<dbReference type="PANTHER" id="PTHR31429">
    <property type="entry name" value="WRKY TRANSCRIPTION FACTOR 36-RELATED"/>
    <property type="match status" value="1"/>
</dbReference>
<feature type="region of interest" description="Disordered" evidence="7">
    <location>
        <begin position="86"/>
        <end position="120"/>
    </location>
</feature>
<dbReference type="InterPro" id="IPR003657">
    <property type="entry name" value="WRKY_dom"/>
</dbReference>
<comment type="subcellular location">
    <subcellularLocation>
        <location evidence="1">Nucleus</location>
    </subcellularLocation>
</comment>
<evidence type="ECO:0000256" key="2">
    <source>
        <dbReference type="ARBA" id="ARBA00008189"/>
    </source>
</evidence>
<dbReference type="PROSITE" id="PS50811">
    <property type="entry name" value="WRKY"/>
    <property type="match status" value="1"/>
</dbReference>
<dbReference type="GO" id="GO:0005634">
    <property type="term" value="C:nucleus"/>
    <property type="evidence" value="ECO:0007669"/>
    <property type="project" value="UniProtKB-SubCell"/>
</dbReference>
<dbReference type="GO" id="GO:0003700">
    <property type="term" value="F:DNA-binding transcription factor activity"/>
    <property type="evidence" value="ECO:0007669"/>
    <property type="project" value="InterPro"/>
</dbReference>
<dbReference type="Gene3D" id="2.20.25.80">
    <property type="entry name" value="WRKY domain"/>
    <property type="match status" value="1"/>
</dbReference>
<name>A0AAX6H161_IRIPA</name>
<evidence type="ECO:0000256" key="1">
    <source>
        <dbReference type="ARBA" id="ARBA00004123"/>
    </source>
</evidence>
<protein>
    <submittedName>
        <fullName evidence="9">WRKY transcription factor WRKY71-like</fullName>
    </submittedName>
</protein>
<comment type="caution">
    <text evidence="9">The sequence shown here is derived from an EMBL/GenBank/DDBJ whole genome shotgun (WGS) entry which is preliminary data.</text>
</comment>
<comment type="similarity">
    <text evidence="2">Belongs to the WRKY group II-a family.</text>
</comment>
<evidence type="ECO:0000259" key="8">
    <source>
        <dbReference type="PROSITE" id="PS50811"/>
    </source>
</evidence>
<dbReference type="Pfam" id="PF03106">
    <property type="entry name" value="WRKY"/>
    <property type="match status" value="1"/>
</dbReference>
<dbReference type="AlphaFoldDB" id="A0AAX6H161"/>
<dbReference type="FunFam" id="2.20.25.80:FF:000008">
    <property type="entry name" value="WRKY transcription factor 40"/>
    <property type="match status" value="1"/>
</dbReference>
<evidence type="ECO:0000313" key="9">
    <source>
        <dbReference type="EMBL" id="KAJ6834225.1"/>
    </source>
</evidence>
<gene>
    <name evidence="9" type="ORF">M6B38_336280</name>
</gene>
<evidence type="ECO:0000256" key="6">
    <source>
        <dbReference type="ARBA" id="ARBA00023242"/>
    </source>
</evidence>
<dbReference type="InterPro" id="IPR044810">
    <property type="entry name" value="WRKY_plant"/>
</dbReference>
<feature type="region of interest" description="Disordered" evidence="7">
    <location>
        <begin position="189"/>
        <end position="256"/>
    </location>
</feature>
<reference evidence="9" key="2">
    <citation type="submission" date="2023-04" db="EMBL/GenBank/DDBJ databases">
        <authorList>
            <person name="Bruccoleri R.E."/>
            <person name="Oakeley E.J."/>
            <person name="Faust A.-M."/>
            <person name="Dessus-Babus S."/>
            <person name="Altorfer M."/>
            <person name="Burckhardt D."/>
            <person name="Oertli M."/>
            <person name="Naumann U."/>
            <person name="Petersen F."/>
            <person name="Wong J."/>
        </authorList>
    </citation>
    <scope>NUCLEOTIDE SEQUENCE</scope>
    <source>
        <strain evidence="9">GSM-AAB239-AS_SAM_17_03QT</strain>
        <tissue evidence="9">Leaf</tissue>
    </source>
</reference>
<keyword evidence="6" id="KW-0539">Nucleus</keyword>
<dbReference type="InterPro" id="IPR036576">
    <property type="entry name" value="WRKY_dom_sf"/>
</dbReference>
<feature type="compositionally biased region" description="Basic and acidic residues" evidence="7">
    <location>
        <begin position="227"/>
        <end position="248"/>
    </location>
</feature>
<keyword evidence="3" id="KW-0805">Transcription regulation</keyword>
<organism evidence="9 10">
    <name type="scientific">Iris pallida</name>
    <name type="common">Sweet iris</name>
    <dbReference type="NCBI Taxonomy" id="29817"/>
    <lineage>
        <taxon>Eukaryota</taxon>
        <taxon>Viridiplantae</taxon>
        <taxon>Streptophyta</taxon>
        <taxon>Embryophyta</taxon>
        <taxon>Tracheophyta</taxon>
        <taxon>Spermatophyta</taxon>
        <taxon>Magnoliopsida</taxon>
        <taxon>Liliopsida</taxon>
        <taxon>Asparagales</taxon>
        <taxon>Iridaceae</taxon>
        <taxon>Iridoideae</taxon>
        <taxon>Irideae</taxon>
        <taxon>Iris</taxon>
    </lineage>
</organism>
<accession>A0AAX6H161</accession>
<dbReference type="PANTHER" id="PTHR31429:SF114">
    <property type="entry name" value="WRKY TRANSCRIPTION FACTOR WRKY71"/>
    <property type="match status" value="1"/>
</dbReference>
<reference evidence="9" key="1">
    <citation type="journal article" date="2023" name="GigaByte">
        <title>Genome assembly of the bearded iris, Iris pallida Lam.</title>
        <authorList>
            <person name="Bruccoleri R.E."/>
            <person name="Oakeley E.J."/>
            <person name="Faust A.M.E."/>
            <person name="Altorfer M."/>
            <person name="Dessus-Babus S."/>
            <person name="Burckhardt D."/>
            <person name="Oertli M."/>
            <person name="Naumann U."/>
            <person name="Petersen F."/>
            <person name="Wong J."/>
        </authorList>
    </citation>
    <scope>NUCLEOTIDE SEQUENCE</scope>
    <source>
        <strain evidence="9">GSM-AAB239-AS_SAM_17_03QT</strain>
    </source>
</reference>
<evidence type="ECO:0000313" key="10">
    <source>
        <dbReference type="Proteomes" id="UP001140949"/>
    </source>
</evidence>
<evidence type="ECO:0000256" key="5">
    <source>
        <dbReference type="ARBA" id="ARBA00023163"/>
    </source>
</evidence>